<name>A0ACB8R3F6_9AGAM</name>
<dbReference type="EMBL" id="MU276512">
    <property type="protein sequence ID" value="KAI0038397.1"/>
    <property type="molecule type" value="Genomic_DNA"/>
</dbReference>
<evidence type="ECO:0000313" key="2">
    <source>
        <dbReference type="Proteomes" id="UP000814033"/>
    </source>
</evidence>
<accession>A0ACB8R3F6</accession>
<keyword evidence="2" id="KW-1185">Reference proteome</keyword>
<evidence type="ECO:0000313" key="1">
    <source>
        <dbReference type="EMBL" id="KAI0038397.1"/>
    </source>
</evidence>
<sequence>PPPQPHPPTTSHPSNVATPPPNPSDKNKLINPNPKLKLQPQRAHLVERRRTKTIDLSH</sequence>
<comment type="caution">
    <text evidence="1">The sequence shown here is derived from an EMBL/GenBank/DDBJ whole genome shotgun (WGS) entry which is preliminary data.</text>
</comment>
<protein>
    <submittedName>
        <fullName evidence="1">Uncharacterized protein</fullName>
    </submittedName>
</protein>
<gene>
    <name evidence="1" type="ORF">FA95DRAFT_1505723</name>
</gene>
<feature type="non-terminal residue" evidence="1">
    <location>
        <position position="1"/>
    </location>
</feature>
<dbReference type="Proteomes" id="UP000814033">
    <property type="component" value="Unassembled WGS sequence"/>
</dbReference>
<organism evidence="1 2">
    <name type="scientific">Auriscalpium vulgare</name>
    <dbReference type="NCBI Taxonomy" id="40419"/>
    <lineage>
        <taxon>Eukaryota</taxon>
        <taxon>Fungi</taxon>
        <taxon>Dikarya</taxon>
        <taxon>Basidiomycota</taxon>
        <taxon>Agaricomycotina</taxon>
        <taxon>Agaricomycetes</taxon>
        <taxon>Russulales</taxon>
        <taxon>Auriscalpiaceae</taxon>
        <taxon>Auriscalpium</taxon>
    </lineage>
</organism>
<proteinExistence type="predicted"/>
<reference evidence="1" key="1">
    <citation type="submission" date="2021-02" db="EMBL/GenBank/DDBJ databases">
        <authorList>
            <consortium name="DOE Joint Genome Institute"/>
            <person name="Ahrendt S."/>
            <person name="Looney B.P."/>
            <person name="Miyauchi S."/>
            <person name="Morin E."/>
            <person name="Drula E."/>
            <person name="Courty P.E."/>
            <person name="Chicoki N."/>
            <person name="Fauchery L."/>
            <person name="Kohler A."/>
            <person name="Kuo A."/>
            <person name="Labutti K."/>
            <person name="Pangilinan J."/>
            <person name="Lipzen A."/>
            <person name="Riley R."/>
            <person name="Andreopoulos W."/>
            <person name="He G."/>
            <person name="Johnson J."/>
            <person name="Barry K.W."/>
            <person name="Grigoriev I.V."/>
            <person name="Nagy L."/>
            <person name="Hibbett D."/>
            <person name="Henrissat B."/>
            <person name="Matheny P.B."/>
            <person name="Labbe J."/>
            <person name="Martin F."/>
        </authorList>
    </citation>
    <scope>NUCLEOTIDE SEQUENCE</scope>
    <source>
        <strain evidence="1">FP105234-sp</strain>
    </source>
</reference>
<reference evidence="1" key="2">
    <citation type="journal article" date="2022" name="New Phytol.">
        <title>Evolutionary transition to the ectomycorrhizal habit in the genomes of a hyperdiverse lineage of mushroom-forming fungi.</title>
        <authorList>
            <person name="Looney B."/>
            <person name="Miyauchi S."/>
            <person name="Morin E."/>
            <person name="Drula E."/>
            <person name="Courty P.E."/>
            <person name="Kohler A."/>
            <person name="Kuo A."/>
            <person name="LaButti K."/>
            <person name="Pangilinan J."/>
            <person name="Lipzen A."/>
            <person name="Riley R."/>
            <person name="Andreopoulos W."/>
            <person name="He G."/>
            <person name="Johnson J."/>
            <person name="Nolan M."/>
            <person name="Tritt A."/>
            <person name="Barry K.W."/>
            <person name="Grigoriev I.V."/>
            <person name="Nagy L.G."/>
            <person name="Hibbett D."/>
            <person name="Henrissat B."/>
            <person name="Matheny P.B."/>
            <person name="Labbe J."/>
            <person name="Martin F.M."/>
        </authorList>
    </citation>
    <scope>NUCLEOTIDE SEQUENCE</scope>
    <source>
        <strain evidence="1">FP105234-sp</strain>
    </source>
</reference>